<evidence type="ECO:0000256" key="6">
    <source>
        <dbReference type="ARBA" id="ARBA00048612"/>
    </source>
</evidence>
<evidence type="ECO:0000256" key="3">
    <source>
        <dbReference type="ARBA" id="ARBA00022603"/>
    </source>
</evidence>
<comment type="function">
    <text evidence="7">Arginine methyltransferase involved in the assembly or stability of mitochondrial NADH:ubiquinone oxidoreductase complex (complex I).</text>
</comment>
<keyword evidence="10" id="KW-1185">Reference proteome</keyword>
<dbReference type="InterPro" id="IPR038375">
    <property type="entry name" value="NDUFAF7_sf"/>
</dbReference>
<gene>
    <name evidence="9" type="ORF">CAAN4_F13454</name>
</gene>
<dbReference type="Proteomes" id="UP001497600">
    <property type="component" value="Chromosome F"/>
</dbReference>
<accession>A0ABP0EG88</accession>
<dbReference type="SUPFAM" id="SSF53335">
    <property type="entry name" value="S-adenosyl-L-methionine-dependent methyltransferases"/>
    <property type="match status" value="1"/>
</dbReference>
<evidence type="ECO:0000256" key="7">
    <source>
        <dbReference type="RuleBase" id="RU364114"/>
    </source>
</evidence>
<dbReference type="Gene3D" id="3.40.50.12710">
    <property type="match status" value="1"/>
</dbReference>
<protein>
    <recommendedName>
        <fullName evidence="7">Protein arginine methyltransferase NDUFAF7</fullName>
        <ecNumber evidence="7">2.1.1.320</ecNumber>
    </recommendedName>
</protein>
<dbReference type="PANTHER" id="PTHR12049:SF7">
    <property type="entry name" value="PROTEIN ARGININE METHYLTRANSFERASE NDUFAF7, MITOCHONDRIAL"/>
    <property type="match status" value="1"/>
</dbReference>
<dbReference type="Pfam" id="PF02636">
    <property type="entry name" value="Methyltransf_28"/>
    <property type="match status" value="1"/>
</dbReference>
<evidence type="ECO:0000256" key="8">
    <source>
        <dbReference type="SAM" id="MobiDB-lite"/>
    </source>
</evidence>
<evidence type="ECO:0000256" key="5">
    <source>
        <dbReference type="ARBA" id="ARBA00023128"/>
    </source>
</evidence>
<comment type="subcellular location">
    <subcellularLocation>
        <location evidence="1 7">Mitochondrion</location>
    </subcellularLocation>
</comment>
<evidence type="ECO:0000256" key="4">
    <source>
        <dbReference type="ARBA" id="ARBA00022679"/>
    </source>
</evidence>
<sequence length="516" mass="57596">MYASLIRPVRSKLLCKTSLRNLCNTITLKEKEKLYFGRFTQQEYDEAAAIVKQQVENLEKQIKGPNDPRSKVGTMPSIPAAPTVSKDKNNTSSKISITSLAGILVQSIKTTGPISLSAYMRQCLTHPEFGYYTTRDPLDSKSGDFITSPEISSVFGEMIGVWLFSTWLQQGSPKKVRIIEFGPGKGTLMHDVIKCFNRLSKGAAAMGRGSDKTTISIIMIEASPVLREEQRKLLCKENPLLPGNKCTTQWGNTIEWVDTEKDIVEDSNMANYILAHEFFDALPIKSFEKGEKNTWRELLVEHSSSVNNTQGKLEGTSKVDSKDTSLLETDFHLTLAPKETPSSYIPKNTRRFHDLPVGTRVEICPDAQLYISKMADLVKDKTGAVLVMDYGISEGVPDNTLRGIYKHKFVSPFYSPGDVDLSIDVDFENLKILGEGNGERKVFGPVEQGDWLHEMGVGYRIDQLLKKNKDSPAEQDKIYDSYLRLTGKDDKGMGKVYKFLTILPSGTKESPGFMGL</sequence>
<dbReference type="EC" id="2.1.1.320" evidence="7"/>
<evidence type="ECO:0000256" key="2">
    <source>
        <dbReference type="ARBA" id="ARBA00005891"/>
    </source>
</evidence>
<organism evidence="9 10">
    <name type="scientific">[Candida] anglica</name>
    <dbReference type="NCBI Taxonomy" id="148631"/>
    <lineage>
        <taxon>Eukaryota</taxon>
        <taxon>Fungi</taxon>
        <taxon>Dikarya</taxon>
        <taxon>Ascomycota</taxon>
        <taxon>Saccharomycotina</taxon>
        <taxon>Pichiomycetes</taxon>
        <taxon>Debaryomycetaceae</taxon>
        <taxon>Kurtzmaniella</taxon>
    </lineage>
</organism>
<dbReference type="EMBL" id="OZ004258">
    <property type="protein sequence ID" value="CAK7913809.1"/>
    <property type="molecule type" value="Genomic_DNA"/>
</dbReference>
<proteinExistence type="inferred from homology"/>
<dbReference type="InterPro" id="IPR003788">
    <property type="entry name" value="NDUFAF7"/>
</dbReference>
<dbReference type="InterPro" id="IPR029063">
    <property type="entry name" value="SAM-dependent_MTases_sf"/>
</dbReference>
<dbReference type="PANTHER" id="PTHR12049">
    <property type="entry name" value="PROTEIN ARGININE METHYLTRANSFERASE NDUFAF7, MITOCHONDRIAL"/>
    <property type="match status" value="1"/>
</dbReference>
<comment type="similarity">
    <text evidence="2 7">Belongs to the NDUFAF7 family.</text>
</comment>
<comment type="catalytic activity">
    <reaction evidence="6 7">
        <text>L-arginyl-[protein] + 2 S-adenosyl-L-methionine = N(omega),N(omega)'-dimethyl-L-arginyl-[protein] + 2 S-adenosyl-L-homocysteine + 2 H(+)</text>
        <dbReference type="Rhea" id="RHEA:48108"/>
        <dbReference type="Rhea" id="RHEA-COMP:10532"/>
        <dbReference type="Rhea" id="RHEA-COMP:11992"/>
        <dbReference type="ChEBI" id="CHEBI:15378"/>
        <dbReference type="ChEBI" id="CHEBI:29965"/>
        <dbReference type="ChEBI" id="CHEBI:57856"/>
        <dbReference type="ChEBI" id="CHEBI:59789"/>
        <dbReference type="ChEBI" id="CHEBI:88221"/>
        <dbReference type="EC" id="2.1.1.320"/>
    </reaction>
</comment>
<keyword evidence="5 7" id="KW-0496">Mitochondrion</keyword>
<evidence type="ECO:0000313" key="10">
    <source>
        <dbReference type="Proteomes" id="UP001497600"/>
    </source>
</evidence>
<feature type="region of interest" description="Disordered" evidence="8">
    <location>
        <begin position="62"/>
        <end position="89"/>
    </location>
</feature>
<evidence type="ECO:0000313" key="9">
    <source>
        <dbReference type="EMBL" id="CAK7913809.1"/>
    </source>
</evidence>
<name>A0ABP0EG88_9ASCO</name>
<keyword evidence="3 7" id="KW-0489">Methyltransferase</keyword>
<keyword evidence="4 7" id="KW-0808">Transferase</keyword>
<reference evidence="9 10" key="1">
    <citation type="submission" date="2024-01" db="EMBL/GenBank/DDBJ databases">
        <authorList>
            <consortium name="Genoscope - CEA"/>
            <person name="William W."/>
        </authorList>
    </citation>
    <scope>NUCLEOTIDE SEQUENCE [LARGE SCALE GENOMIC DNA]</scope>
    <source>
        <strain evidence="9 10">29B2s-10</strain>
    </source>
</reference>
<evidence type="ECO:0000256" key="1">
    <source>
        <dbReference type="ARBA" id="ARBA00004173"/>
    </source>
</evidence>